<dbReference type="Proteomes" id="UP000244152">
    <property type="component" value="Unassembled WGS sequence"/>
</dbReference>
<sequence>MIREIGTEFRFHDQLTNNLSKSFFCQHVIEKNGKPARGTAMRGFAIGMHKWRIGMKKLITKSAE</sequence>
<dbReference type="RefSeq" id="WP_107762325.1">
    <property type="nucleotide sequence ID" value="NZ_QAOK01000014.1"/>
</dbReference>
<evidence type="ECO:0000313" key="2">
    <source>
        <dbReference type="Proteomes" id="UP000244152"/>
    </source>
</evidence>
<dbReference type="AlphaFoldDB" id="A0A2T5IA34"/>
<reference evidence="1 2" key="1">
    <citation type="submission" date="2018-04" db="EMBL/GenBank/DDBJ databases">
        <title>Active sludge and wastewater microbial communities from Klosterneuburg, Austria.</title>
        <authorList>
            <person name="Wagner M."/>
        </authorList>
    </citation>
    <scope>NUCLEOTIDE SEQUENCE [LARGE SCALE GENOMIC DNA]</scope>
    <source>
        <strain evidence="1 2">Nl12</strain>
    </source>
</reference>
<protein>
    <submittedName>
        <fullName evidence="1">Uncharacterized protein</fullName>
    </submittedName>
</protein>
<organism evidence="1 2">
    <name type="scientific">Nitrosospira multiformis</name>
    <dbReference type="NCBI Taxonomy" id="1231"/>
    <lineage>
        <taxon>Bacteria</taxon>
        <taxon>Pseudomonadati</taxon>
        <taxon>Pseudomonadota</taxon>
        <taxon>Betaproteobacteria</taxon>
        <taxon>Nitrosomonadales</taxon>
        <taxon>Nitrosomonadaceae</taxon>
        <taxon>Nitrosospira</taxon>
    </lineage>
</organism>
<dbReference type="EMBL" id="QAOK01000014">
    <property type="protein sequence ID" value="PTQ80664.1"/>
    <property type="molecule type" value="Genomic_DNA"/>
</dbReference>
<evidence type="ECO:0000313" key="1">
    <source>
        <dbReference type="EMBL" id="PTQ80664.1"/>
    </source>
</evidence>
<proteinExistence type="predicted"/>
<comment type="caution">
    <text evidence="1">The sequence shown here is derived from an EMBL/GenBank/DDBJ whole genome shotgun (WGS) entry which is preliminary data.</text>
</comment>
<accession>A0A2T5IA34</accession>
<name>A0A2T5IA34_9PROT</name>
<gene>
    <name evidence="1" type="ORF">C8R21_1149</name>
</gene>